<keyword evidence="2" id="KW-1185">Reference proteome</keyword>
<dbReference type="EMBL" id="CP039353">
    <property type="protein sequence ID" value="QCE06476.1"/>
    <property type="molecule type" value="Genomic_DNA"/>
</dbReference>
<name>A0A4D6MYC9_VIGUN</name>
<accession>A0A4D6MYC9</accession>
<protein>
    <submittedName>
        <fullName evidence="1">Uncharacterized protein</fullName>
    </submittedName>
</protein>
<dbReference type="AlphaFoldDB" id="A0A4D6MYC9"/>
<proteinExistence type="predicted"/>
<dbReference type="Proteomes" id="UP000501690">
    <property type="component" value="Linkage Group LG9"/>
</dbReference>
<evidence type="ECO:0000313" key="2">
    <source>
        <dbReference type="Proteomes" id="UP000501690"/>
    </source>
</evidence>
<gene>
    <name evidence="1" type="ORF">DEO72_LG9g1489</name>
</gene>
<organism evidence="1 2">
    <name type="scientific">Vigna unguiculata</name>
    <name type="common">Cowpea</name>
    <dbReference type="NCBI Taxonomy" id="3917"/>
    <lineage>
        <taxon>Eukaryota</taxon>
        <taxon>Viridiplantae</taxon>
        <taxon>Streptophyta</taxon>
        <taxon>Embryophyta</taxon>
        <taxon>Tracheophyta</taxon>
        <taxon>Spermatophyta</taxon>
        <taxon>Magnoliopsida</taxon>
        <taxon>eudicotyledons</taxon>
        <taxon>Gunneridae</taxon>
        <taxon>Pentapetalae</taxon>
        <taxon>rosids</taxon>
        <taxon>fabids</taxon>
        <taxon>Fabales</taxon>
        <taxon>Fabaceae</taxon>
        <taxon>Papilionoideae</taxon>
        <taxon>50 kb inversion clade</taxon>
        <taxon>NPAAA clade</taxon>
        <taxon>indigoferoid/millettioid clade</taxon>
        <taxon>Phaseoleae</taxon>
        <taxon>Vigna</taxon>
    </lineage>
</organism>
<reference evidence="1 2" key="1">
    <citation type="submission" date="2019-04" db="EMBL/GenBank/DDBJ databases">
        <title>An improved genome assembly and genetic linkage map for asparagus bean, Vigna unguiculata ssp. sesquipedialis.</title>
        <authorList>
            <person name="Xia Q."/>
            <person name="Zhang R."/>
            <person name="Dong Y."/>
        </authorList>
    </citation>
    <scope>NUCLEOTIDE SEQUENCE [LARGE SCALE GENOMIC DNA]</scope>
    <source>
        <tissue evidence="1">Leaf</tissue>
    </source>
</reference>
<sequence length="126" mass="14412">MCGVREIEIHTNTKQYVLSPFPSPSTPLSPFTTQELRNRRTWRRIRAARRAILEPTRCPDFAVVAAISVLKYYFNMMRLLRHGTRRKSSPIDVPPIESRGGREKRNIMVRVWCLSSNLTGLGTLGG</sequence>
<evidence type="ECO:0000313" key="1">
    <source>
        <dbReference type="EMBL" id="QCE06476.1"/>
    </source>
</evidence>